<evidence type="ECO:0000259" key="4">
    <source>
        <dbReference type="Pfam" id="PF01494"/>
    </source>
</evidence>
<comment type="caution">
    <text evidence="5">The sequence shown here is derived from an EMBL/GenBank/DDBJ whole genome shotgun (WGS) entry which is preliminary data.</text>
</comment>
<evidence type="ECO:0000313" key="5">
    <source>
        <dbReference type="EMBL" id="KAJ5365693.1"/>
    </source>
</evidence>
<dbReference type="GO" id="GO:0071949">
    <property type="term" value="F:FAD binding"/>
    <property type="evidence" value="ECO:0007669"/>
    <property type="project" value="InterPro"/>
</dbReference>
<dbReference type="InterPro" id="IPR036188">
    <property type="entry name" value="FAD/NAD-bd_sf"/>
</dbReference>
<reference evidence="5" key="1">
    <citation type="submission" date="2022-12" db="EMBL/GenBank/DDBJ databases">
        <authorList>
            <person name="Petersen C."/>
        </authorList>
    </citation>
    <scope>NUCLEOTIDE SEQUENCE</scope>
    <source>
        <strain evidence="5">IBT 3081</strain>
    </source>
</reference>
<dbReference type="SUPFAM" id="SSF51905">
    <property type="entry name" value="FAD/NAD(P)-binding domain"/>
    <property type="match status" value="1"/>
</dbReference>
<dbReference type="PRINTS" id="PR00420">
    <property type="entry name" value="RNGMNOXGNASE"/>
</dbReference>
<dbReference type="Gene3D" id="3.50.50.60">
    <property type="entry name" value="FAD/NAD(P)-binding domain"/>
    <property type="match status" value="1"/>
</dbReference>
<dbReference type="EMBL" id="JAPZBT010000003">
    <property type="protein sequence ID" value="KAJ5365693.1"/>
    <property type="molecule type" value="Genomic_DNA"/>
</dbReference>
<dbReference type="OrthoDB" id="4282934at2759"/>
<dbReference type="PANTHER" id="PTHR46720:SF3">
    <property type="entry name" value="FAD-BINDING DOMAIN-CONTAINING PROTEIN-RELATED"/>
    <property type="match status" value="1"/>
</dbReference>
<proteinExistence type="predicted"/>
<evidence type="ECO:0000313" key="6">
    <source>
        <dbReference type="Proteomes" id="UP001147752"/>
    </source>
</evidence>
<dbReference type="Proteomes" id="UP001147752">
    <property type="component" value="Unassembled WGS sequence"/>
</dbReference>
<keyword evidence="6" id="KW-1185">Reference proteome</keyword>
<gene>
    <name evidence="5" type="ORF">N7517_008579</name>
</gene>
<dbReference type="GeneID" id="81465492"/>
<reference evidence="5" key="2">
    <citation type="journal article" date="2023" name="IMA Fungus">
        <title>Comparative genomic study of the Penicillium genus elucidates a diverse pangenome and 15 lateral gene transfer events.</title>
        <authorList>
            <person name="Petersen C."/>
            <person name="Sorensen T."/>
            <person name="Nielsen M.R."/>
            <person name="Sondergaard T.E."/>
            <person name="Sorensen J.L."/>
            <person name="Fitzpatrick D.A."/>
            <person name="Frisvad J.C."/>
            <person name="Nielsen K.L."/>
        </authorList>
    </citation>
    <scope>NUCLEOTIDE SEQUENCE</scope>
    <source>
        <strain evidence="5">IBT 3081</strain>
    </source>
</reference>
<dbReference type="GO" id="GO:0016491">
    <property type="term" value="F:oxidoreductase activity"/>
    <property type="evidence" value="ECO:0007669"/>
    <property type="project" value="UniProtKB-KW"/>
</dbReference>
<accession>A0A9W9V1T5</accession>
<evidence type="ECO:0000256" key="1">
    <source>
        <dbReference type="ARBA" id="ARBA00022630"/>
    </source>
</evidence>
<dbReference type="PANTHER" id="PTHR46720">
    <property type="entry name" value="HYDROXYLASE, PUTATIVE (AFU_ORTHOLOGUE AFUA_3G01460)-RELATED"/>
    <property type="match status" value="1"/>
</dbReference>
<keyword evidence="3" id="KW-0560">Oxidoreductase</keyword>
<dbReference type="RefSeq" id="XP_056577160.1">
    <property type="nucleotide sequence ID" value="XM_056726309.1"/>
</dbReference>
<protein>
    <recommendedName>
        <fullName evidence="4">FAD-binding domain-containing protein</fullName>
    </recommendedName>
</protein>
<dbReference type="Pfam" id="PF01494">
    <property type="entry name" value="FAD_binding_3"/>
    <property type="match status" value="1"/>
</dbReference>
<dbReference type="InterPro" id="IPR002938">
    <property type="entry name" value="FAD-bd"/>
</dbReference>
<dbReference type="AlphaFoldDB" id="A0A9W9V1T5"/>
<feature type="domain" description="FAD-binding" evidence="4">
    <location>
        <begin position="4"/>
        <end position="359"/>
    </location>
</feature>
<name>A0A9W9V1T5_9EURO</name>
<evidence type="ECO:0000256" key="3">
    <source>
        <dbReference type="ARBA" id="ARBA00023002"/>
    </source>
</evidence>
<organism evidence="5 6">
    <name type="scientific">Penicillium concentricum</name>
    <dbReference type="NCBI Taxonomy" id="293559"/>
    <lineage>
        <taxon>Eukaryota</taxon>
        <taxon>Fungi</taxon>
        <taxon>Dikarya</taxon>
        <taxon>Ascomycota</taxon>
        <taxon>Pezizomycotina</taxon>
        <taxon>Eurotiomycetes</taxon>
        <taxon>Eurotiomycetidae</taxon>
        <taxon>Eurotiales</taxon>
        <taxon>Aspergillaceae</taxon>
        <taxon>Penicillium</taxon>
    </lineage>
</organism>
<keyword evidence="1" id="KW-0285">Flavoprotein</keyword>
<sequence length="422" mass="46962">MFRIAIIGGGIGGLFAALSIRHYCESSDIQIDIYEQASAYKEIGAGVGIGPNAAELVKKLGLLEECLKITGDRAGAWLSFRRYDTGAEVHTVKTPTDGNTTQLSMHRAEFLEILVQAVESRGAANLHTNKHCQTLEDHGDTMSIKFNDGTTVSAELVIGADGIHSVVRSSYMNDSAQYGEMVVYRGLCDMDKIKDSWKIPTFATVFMAPGKHFLTFPISNNKILNVVAFVTTPWGKLGDAKETWTLTSEKGVVQEEFKNFDPAVQAVIENMDANPLKWILFDRKSSPEWVFSRGKVALLGDAAHAMCPHQGAGAGQALEDGYILGRVLQEHFRSQRTTSIEKCLRLYHSIRYPRSERVQMTSRQAGDLYEMKINELDGLSYDAGIPVVKSLLEDRMRWIWGENINEVYEKARSEWGHSYGLL</sequence>
<dbReference type="SUPFAM" id="SSF54373">
    <property type="entry name" value="FAD-linked reductases, C-terminal domain"/>
    <property type="match status" value="1"/>
</dbReference>
<evidence type="ECO:0000256" key="2">
    <source>
        <dbReference type="ARBA" id="ARBA00022827"/>
    </source>
</evidence>
<dbReference type="InterPro" id="IPR051104">
    <property type="entry name" value="FAD_monoxygenase"/>
</dbReference>
<dbReference type="GO" id="GO:0044550">
    <property type="term" value="P:secondary metabolite biosynthetic process"/>
    <property type="evidence" value="ECO:0007669"/>
    <property type="project" value="TreeGrafter"/>
</dbReference>
<keyword evidence="2" id="KW-0274">FAD</keyword>